<feature type="transmembrane region" description="Helical" evidence="8">
    <location>
        <begin position="1301"/>
        <end position="1326"/>
    </location>
</feature>
<feature type="transmembrane region" description="Helical" evidence="8">
    <location>
        <begin position="1357"/>
        <end position="1383"/>
    </location>
</feature>
<comment type="caution">
    <text evidence="11">The sequence shown here is derived from an EMBL/GenBank/DDBJ whole genome shotgun (WGS) entry which is preliminary data.</text>
</comment>
<gene>
    <name evidence="11" type="ORF">D9758_017022</name>
</gene>
<evidence type="ECO:0000256" key="5">
    <source>
        <dbReference type="ARBA" id="ARBA00022833"/>
    </source>
</evidence>
<dbReference type="Gene3D" id="1.10.1200.10">
    <property type="entry name" value="ACP-like"/>
    <property type="match status" value="1"/>
</dbReference>
<dbReference type="SUPFAM" id="SSF57850">
    <property type="entry name" value="RING/U-box"/>
    <property type="match status" value="1"/>
</dbReference>
<keyword evidence="8" id="KW-1133">Transmembrane helix</keyword>
<evidence type="ECO:0000259" key="9">
    <source>
        <dbReference type="PROSITE" id="PS50075"/>
    </source>
</evidence>
<evidence type="ECO:0000256" key="6">
    <source>
        <dbReference type="PROSITE-ProRule" id="PRU00175"/>
    </source>
</evidence>
<dbReference type="Pfam" id="PF00550">
    <property type="entry name" value="PP-binding"/>
    <property type="match status" value="1"/>
</dbReference>
<protein>
    <submittedName>
        <fullName evidence="11">Uncharacterized protein</fullName>
    </submittedName>
</protein>
<keyword evidence="8" id="KW-0472">Membrane</keyword>
<keyword evidence="5" id="KW-0862">Zinc</keyword>
<evidence type="ECO:0000256" key="4">
    <source>
        <dbReference type="ARBA" id="ARBA00022771"/>
    </source>
</evidence>
<feature type="region of interest" description="Disordered" evidence="7">
    <location>
        <begin position="1556"/>
        <end position="1575"/>
    </location>
</feature>
<keyword evidence="4 6" id="KW-0863">Zinc-finger</keyword>
<dbReference type="GO" id="GO:0031177">
    <property type="term" value="F:phosphopantetheine binding"/>
    <property type="evidence" value="ECO:0007669"/>
    <property type="project" value="InterPro"/>
</dbReference>
<name>A0A8H5BRV7_9AGAR</name>
<evidence type="ECO:0000313" key="12">
    <source>
        <dbReference type="Proteomes" id="UP000559256"/>
    </source>
</evidence>
<accession>A0A8H5BRV7</accession>
<dbReference type="Proteomes" id="UP000559256">
    <property type="component" value="Unassembled WGS sequence"/>
</dbReference>
<evidence type="ECO:0000259" key="10">
    <source>
        <dbReference type="PROSITE" id="PS50089"/>
    </source>
</evidence>
<dbReference type="InterPro" id="IPR020806">
    <property type="entry name" value="PKS_PP-bd"/>
</dbReference>
<keyword evidence="12" id="KW-1185">Reference proteome</keyword>
<dbReference type="InterPro" id="IPR000873">
    <property type="entry name" value="AMP-dep_synth/lig_dom"/>
</dbReference>
<dbReference type="PANTHER" id="PTHR43201">
    <property type="entry name" value="ACYL-COA SYNTHETASE"/>
    <property type="match status" value="1"/>
</dbReference>
<keyword evidence="8" id="KW-0812">Transmembrane</keyword>
<evidence type="ECO:0000256" key="3">
    <source>
        <dbReference type="ARBA" id="ARBA00022723"/>
    </source>
</evidence>
<evidence type="ECO:0000256" key="8">
    <source>
        <dbReference type="SAM" id="Phobius"/>
    </source>
</evidence>
<dbReference type="Gene3D" id="3.30.300.30">
    <property type="match status" value="1"/>
</dbReference>
<dbReference type="InterPro" id="IPR013083">
    <property type="entry name" value="Znf_RING/FYVE/PHD"/>
</dbReference>
<dbReference type="SMART" id="SM00184">
    <property type="entry name" value="RING"/>
    <property type="match status" value="1"/>
</dbReference>
<evidence type="ECO:0000256" key="1">
    <source>
        <dbReference type="ARBA" id="ARBA00022450"/>
    </source>
</evidence>
<sequence length="1635" mass="179453">MSIPLTFLRSHPTPPEGYSLGDYLAHRIANSNQVQTLLDCLPSTSAPALYSPDPSRPPLCHDVIHSFVKNFVLPCSTAGTPLGPNDRVMIVLPTGPENALALLSLAAYHTTAPVNASCTAAELREDATRLNARAVVTTKDVAERLELRALRQELQCEVVFVEPRTSGPSGLFDMSIMGQINTRHHYPTPLHLLDDQSLVLHTSGTSGKKKVVPYTLRSLIVGTWAVVQSWDLQSYDINMNMMPLFHVGGIVRNLLAPMMSGGSAIMCPGFDAIAFWQLAAQLKATWYYAAPTIHHAILTSQPEDIIPSRDLRIRMICNAAGGLLPSLAVDLKNRFSGAVILPSYGMTECMPIASPPTTYQLERPGCSGIACGPYLSIRNPSNLEEELPRGKTGAVSVRGLPTFAGYEVSPDRNVPLDTSTFTSEGWFDSGDMGYMDQDGYLYITGRSKEIINKGGEVISPFEVEEAIITATRGYVKTTLAFAIEHDVLQEAIGVVLVTAPGRPRLGLNQLQDLLKDHLHPSKWPFAIVYMRDLPKNSAGKPLRIKLAQRLGLGVMADNVPVISRHFEAEVPPPTAALSDPIDCSPVRIDMRTIEHALLDTIGVTDVAIRARQDGTPEAFVAVDAESIADTASIKDSVRGSIVGILPGYAVPEVHVLLRKLARHGGGFDFEAMEKEVFSANNASMSPQAIVVRDIVAELLGIEPGIISGDSDFFLLGGNSLLLGKLSYHIRKRTGVSIAVAAIFTNSTINGIASLIEVEQKGMSLESLLDDKSPTPYSLTTNPSEATLTHEEGGIPYQTRRSRGQNHIICLIVQAIPLIFFYPLKTALTWSVMLFVLSYLTPEINNESYWLRMASLVCAIVAGRLAARIIAPITTIIFKWIVIGKYKPGTYPTWSSYYLRWWIVNQSITASGRGIFAMNSSLTKLYYRLLGASIGSNVTIERNARLGEFDLLTLEDGCRIDKALIRGFCVEREGMIRLAPVVIGRKAVINTYTQISPGAIVPENTVYGPHSSSLEQPSPQKFAAYNRTLFLEPHWLLKLLIAWPIIGLVMLASYVPWFAVLYLMLQETSILQQGLNSLESVIYWFASPDRILYHAIARMVRATITPLVQLLLGILVKRIFGLNKESSATEASQFSLLRRYINSNLLSQQCLKRAFSILGTHYEVVSVVYRMMGAKIGRRVYWPGSGIFCQDPELLEIGNDVVFGSRSELFTTDRIGTGKIRIGDGAMIADRVVLLPGTVVGSRAVMGSGALGKRNGVYDDGSTWIGNDRGEAICLNKGSPEKPGMDTITPFGRAFYKRQAPYFVYPYIFILVINFIIAACSAAWWSISAVSAAQLLRQFHIHLASHHLFQEAWYRFGILYGFISGAFVVALLVQAILSMLWVILTKWLIIGRRRPGKYSWDESNYCQRWQLHLTVSRPLYKGHGIGGVLQPLCGTVYMVWFFRAMGAKIGKNCALYPGGKVGLMTEPDLIEIGRDVNLDDCSVVAHINSRGNFALNPLKIGNGCAMRSGSRLLSGASMEDSSMLCEHTLLTSGEVAEAGGKYVGWPGKRFDNPKFAMTPGSMTPRTMTPRTTTTTSPSNTLICPRCNTLPRTAAVTSCGHIFCERCLSEGSKNGESCPVCQKRMSSRSILNKRYPF</sequence>
<dbReference type="InterPro" id="IPR011004">
    <property type="entry name" value="Trimer_LpxA-like_sf"/>
</dbReference>
<dbReference type="SUPFAM" id="SSF51161">
    <property type="entry name" value="Trimeric LpxA-like enzymes"/>
    <property type="match status" value="3"/>
</dbReference>
<organism evidence="11 12">
    <name type="scientific">Tetrapyrgos nigripes</name>
    <dbReference type="NCBI Taxonomy" id="182062"/>
    <lineage>
        <taxon>Eukaryota</taxon>
        <taxon>Fungi</taxon>
        <taxon>Dikarya</taxon>
        <taxon>Basidiomycota</taxon>
        <taxon>Agaricomycotina</taxon>
        <taxon>Agaricomycetes</taxon>
        <taxon>Agaricomycetidae</taxon>
        <taxon>Agaricales</taxon>
        <taxon>Marasmiineae</taxon>
        <taxon>Marasmiaceae</taxon>
        <taxon>Tetrapyrgos</taxon>
    </lineage>
</organism>
<keyword evidence="2" id="KW-0597">Phosphoprotein</keyword>
<dbReference type="OrthoDB" id="3633556at2759"/>
<dbReference type="PANTHER" id="PTHR43201:SF10">
    <property type="entry name" value="CARRIER DOMAIN-CONTAINING PROTEIN"/>
    <property type="match status" value="1"/>
</dbReference>
<keyword evidence="3" id="KW-0479">Metal-binding</keyword>
<dbReference type="InterPro" id="IPR009081">
    <property type="entry name" value="PP-bd_ACP"/>
</dbReference>
<dbReference type="SUPFAM" id="SSF47336">
    <property type="entry name" value="ACP-like"/>
    <property type="match status" value="1"/>
</dbReference>
<feature type="transmembrane region" description="Helical" evidence="8">
    <location>
        <begin position="1090"/>
        <end position="1115"/>
    </location>
</feature>
<dbReference type="PROSITE" id="PS00518">
    <property type="entry name" value="ZF_RING_1"/>
    <property type="match status" value="1"/>
</dbReference>
<feature type="transmembrane region" description="Helical" evidence="8">
    <location>
        <begin position="807"/>
        <end position="836"/>
    </location>
</feature>
<dbReference type="InterPro" id="IPR036736">
    <property type="entry name" value="ACP-like_sf"/>
</dbReference>
<dbReference type="SUPFAM" id="SSF56801">
    <property type="entry name" value="Acetyl-CoA synthetase-like"/>
    <property type="match status" value="1"/>
</dbReference>
<reference evidence="11 12" key="1">
    <citation type="journal article" date="2020" name="ISME J.">
        <title>Uncovering the hidden diversity of litter-decomposition mechanisms in mushroom-forming fungi.</title>
        <authorList>
            <person name="Floudas D."/>
            <person name="Bentzer J."/>
            <person name="Ahren D."/>
            <person name="Johansson T."/>
            <person name="Persson P."/>
            <person name="Tunlid A."/>
        </authorList>
    </citation>
    <scope>NUCLEOTIDE SEQUENCE [LARGE SCALE GENOMIC DNA]</scope>
    <source>
        <strain evidence="11 12">CBS 291.85</strain>
    </source>
</reference>
<dbReference type="GO" id="GO:0008270">
    <property type="term" value="F:zinc ion binding"/>
    <property type="evidence" value="ECO:0007669"/>
    <property type="project" value="UniProtKB-KW"/>
</dbReference>
<dbReference type="Pfam" id="PF14634">
    <property type="entry name" value="zf-RING_5"/>
    <property type="match status" value="1"/>
</dbReference>
<dbReference type="InterPro" id="IPR045851">
    <property type="entry name" value="AMP-bd_C_sf"/>
</dbReference>
<dbReference type="SMART" id="SM00823">
    <property type="entry name" value="PKS_PP"/>
    <property type="match status" value="1"/>
</dbReference>
<feature type="domain" description="Carrier" evidence="9">
    <location>
        <begin position="685"/>
        <end position="759"/>
    </location>
</feature>
<dbReference type="Pfam" id="PF00501">
    <property type="entry name" value="AMP-binding"/>
    <property type="match status" value="1"/>
</dbReference>
<evidence type="ECO:0000256" key="2">
    <source>
        <dbReference type="ARBA" id="ARBA00022553"/>
    </source>
</evidence>
<dbReference type="GO" id="GO:0006631">
    <property type="term" value="P:fatty acid metabolic process"/>
    <property type="evidence" value="ECO:0007669"/>
    <property type="project" value="TreeGrafter"/>
</dbReference>
<dbReference type="InterPro" id="IPR001841">
    <property type="entry name" value="Znf_RING"/>
</dbReference>
<dbReference type="Gene3D" id="2.160.10.10">
    <property type="entry name" value="Hexapeptide repeat proteins"/>
    <property type="match status" value="3"/>
</dbReference>
<dbReference type="PROSITE" id="PS50089">
    <property type="entry name" value="ZF_RING_2"/>
    <property type="match status" value="1"/>
</dbReference>
<dbReference type="InterPro" id="IPR017907">
    <property type="entry name" value="Znf_RING_CS"/>
</dbReference>
<dbReference type="Gene3D" id="3.40.50.12780">
    <property type="entry name" value="N-terminal domain of ligase-like"/>
    <property type="match status" value="1"/>
</dbReference>
<dbReference type="Gene3D" id="3.30.40.10">
    <property type="entry name" value="Zinc/RING finger domain, C3HC4 (zinc finger)"/>
    <property type="match status" value="1"/>
</dbReference>
<dbReference type="PROSITE" id="PS50075">
    <property type="entry name" value="CARRIER"/>
    <property type="match status" value="1"/>
</dbReference>
<evidence type="ECO:0000313" key="11">
    <source>
        <dbReference type="EMBL" id="KAF5328460.1"/>
    </source>
</evidence>
<keyword evidence="1" id="KW-0596">Phosphopantetheine</keyword>
<dbReference type="InterPro" id="IPR042099">
    <property type="entry name" value="ANL_N_sf"/>
</dbReference>
<dbReference type="GO" id="GO:0031956">
    <property type="term" value="F:medium-chain fatty acid-CoA ligase activity"/>
    <property type="evidence" value="ECO:0007669"/>
    <property type="project" value="TreeGrafter"/>
</dbReference>
<evidence type="ECO:0000256" key="7">
    <source>
        <dbReference type="SAM" id="MobiDB-lite"/>
    </source>
</evidence>
<feature type="domain" description="RING-type" evidence="10">
    <location>
        <begin position="1582"/>
        <end position="1620"/>
    </location>
</feature>
<dbReference type="EMBL" id="JAACJM010000362">
    <property type="protein sequence ID" value="KAF5328460.1"/>
    <property type="molecule type" value="Genomic_DNA"/>
</dbReference>
<proteinExistence type="predicted"/>
<feature type="transmembrane region" description="Helical" evidence="8">
    <location>
        <begin position="1034"/>
        <end position="1064"/>
    </location>
</feature>